<dbReference type="InterPro" id="IPR027417">
    <property type="entry name" value="P-loop_NTPase"/>
</dbReference>
<dbReference type="PANTHER" id="PTHR23117">
    <property type="entry name" value="GUANYLATE KINASE-RELATED"/>
    <property type="match status" value="1"/>
</dbReference>
<dbReference type="SUPFAM" id="SSF52540">
    <property type="entry name" value="P-loop containing nucleoside triphosphate hydrolases"/>
    <property type="match status" value="1"/>
</dbReference>
<proteinExistence type="inferred from homology"/>
<dbReference type="EMBL" id="QEWW01000003">
    <property type="protein sequence ID" value="PWD86303.1"/>
    <property type="molecule type" value="Genomic_DNA"/>
</dbReference>
<dbReference type="Proteomes" id="UP000245059">
    <property type="component" value="Unassembled WGS sequence"/>
</dbReference>
<gene>
    <name evidence="9" type="primary">gmk</name>
    <name evidence="11" type="ORF">DC077_06070</name>
    <name evidence="12" type="ORF">DC078_05855</name>
</gene>
<dbReference type="NCBIfam" id="TIGR03263">
    <property type="entry name" value="guanyl_kin"/>
    <property type="match status" value="1"/>
</dbReference>
<dbReference type="InterPro" id="IPR017665">
    <property type="entry name" value="Guanylate_kinase"/>
</dbReference>
<evidence type="ECO:0000256" key="2">
    <source>
        <dbReference type="ARBA" id="ARBA00012961"/>
    </source>
</evidence>
<sequence length="218" mass="24544">MQLSQKCTLGNGKVYVISAPSGGGKTTLVEGLMAHDPHVTRAVTHTTRAPREGEENGVHYHFASKEEFIAMVDRGEFLEYAEVFGNLYGTSLWEVEKHTRSGKDVVLVIDWQGAASVKKIMPEAELIFILPPSLEALEERLSSRNQDDPAVIAKRMADAVNQIKHYEKFDYVVINDDFERALSDLREIFHVNRLRTAYQQVKNSELLTTLLERPSSAI</sequence>
<dbReference type="RefSeq" id="WP_109201652.1">
    <property type="nucleotide sequence ID" value="NZ_QEWS01000004.1"/>
</dbReference>
<evidence type="ECO:0000313" key="13">
    <source>
        <dbReference type="Proteomes" id="UP000245059"/>
    </source>
</evidence>
<dbReference type="PANTHER" id="PTHR23117:SF13">
    <property type="entry name" value="GUANYLATE KINASE"/>
    <property type="match status" value="1"/>
</dbReference>
<name>A0A2U2AR15_9GAMM</name>
<dbReference type="Gene3D" id="3.40.50.300">
    <property type="entry name" value="P-loop containing nucleotide triphosphate hydrolases"/>
    <property type="match status" value="1"/>
</dbReference>
<reference evidence="11" key="1">
    <citation type="journal article" date="2018" name="Genome Announc.">
        <title>Ignatzschineria cameli sp. nov., isolated from necrotic foot tissue of dromedaries (Camelus dromedarius) and associated maggots (Wohlfahrtia species) in Dubai.</title>
        <authorList>
            <person name="Tsang C.C."/>
            <person name="Tang J.Y."/>
            <person name="Fong J.Y."/>
            <person name="Kinne J."/>
            <person name="Lee H.H."/>
            <person name="Joseph M."/>
            <person name="Jose S."/>
            <person name="Schuster R.K."/>
            <person name="Tang Y."/>
            <person name="Sivakumar S."/>
            <person name="Chen J.H."/>
            <person name="Teng J.L."/>
            <person name="Lau S.K."/>
            <person name="Wernery U."/>
            <person name="Woo P.C."/>
        </authorList>
    </citation>
    <scope>NUCLEOTIDE SEQUENCE</scope>
    <source>
        <strain evidence="11">UAE-HKU57</strain>
        <strain evidence="12">UAE-HKU58</strain>
    </source>
</reference>
<evidence type="ECO:0000313" key="11">
    <source>
        <dbReference type="EMBL" id="PWD86303.1"/>
    </source>
</evidence>
<dbReference type="AlphaFoldDB" id="A0A2U2AR15"/>
<evidence type="ECO:0000256" key="4">
    <source>
        <dbReference type="ARBA" id="ARBA00022679"/>
    </source>
</evidence>
<comment type="catalytic activity">
    <reaction evidence="9">
        <text>GMP + ATP = GDP + ADP</text>
        <dbReference type="Rhea" id="RHEA:20780"/>
        <dbReference type="ChEBI" id="CHEBI:30616"/>
        <dbReference type="ChEBI" id="CHEBI:58115"/>
        <dbReference type="ChEBI" id="CHEBI:58189"/>
        <dbReference type="ChEBI" id="CHEBI:456216"/>
        <dbReference type="EC" id="2.7.4.8"/>
    </reaction>
</comment>
<dbReference type="FunFam" id="3.30.63.10:FF:000002">
    <property type="entry name" value="Guanylate kinase 1"/>
    <property type="match status" value="1"/>
</dbReference>
<dbReference type="Pfam" id="PF00625">
    <property type="entry name" value="Guanylate_kin"/>
    <property type="match status" value="1"/>
</dbReference>
<dbReference type="GO" id="GO:0005829">
    <property type="term" value="C:cytosol"/>
    <property type="evidence" value="ECO:0007669"/>
    <property type="project" value="TreeGrafter"/>
</dbReference>
<dbReference type="InterPro" id="IPR008144">
    <property type="entry name" value="Guanylate_kin-like_dom"/>
</dbReference>
<dbReference type="GO" id="GO:0005524">
    <property type="term" value="F:ATP binding"/>
    <property type="evidence" value="ECO:0007669"/>
    <property type="project" value="UniProtKB-UniRule"/>
</dbReference>
<dbReference type="Proteomes" id="UP000245217">
    <property type="component" value="Unassembled WGS sequence"/>
</dbReference>
<keyword evidence="4 9" id="KW-0808">Transferase</keyword>
<comment type="similarity">
    <text evidence="1 9">Belongs to the guanylate kinase family.</text>
</comment>
<feature type="binding site" evidence="9">
    <location>
        <begin position="19"/>
        <end position="26"/>
    </location>
    <ligand>
        <name>ATP</name>
        <dbReference type="ChEBI" id="CHEBI:30616"/>
    </ligand>
</feature>
<evidence type="ECO:0000313" key="14">
    <source>
        <dbReference type="Proteomes" id="UP000245217"/>
    </source>
</evidence>
<evidence type="ECO:0000313" key="12">
    <source>
        <dbReference type="EMBL" id="PWD92547.1"/>
    </source>
</evidence>
<evidence type="ECO:0000259" key="10">
    <source>
        <dbReference type="PROSITE" id="PS50052"/>
    </source>
</evidence>
<comment type="subcellular location">
    <subcellularLocation>
        <location evidence="9">Cytoplasm</location>
    </subcellularLocation>
</comment>
<evidence type="ECO:0000256" key="6">
    <source>
        <dbReference type="ARBA" id="ARBA00022777"/>
    </source>
</evidence>
<keyword evidence="5 9" id="KW-0547">Nucleotide-binding</keyword>
<comment type="caution">
    <text evidence="11">The sequence shown here is derived from an EMBL/GenBank/DDBJ whole genome shotgun (WGS) entry which is preliminary data.</text>
</comment>
<feature type="domain" description="Guanylate kinase-like" evidence="10">
    <location>
        <begin position="12"/>
        <end position="190"/>
    </location>
</feature>
<dbReference type="EMBL" id="QEWV01000004">
    <property type="protein sequence ID" value="PWD92547.1"/>
    <property type="molecule type" value="Genomic_DNA"/>
</dbReference>
<dbReference type="EC" id="2.7.4.8" evidence="2 9"/>
<evidence type="ECO:0000256" key="7">
    <source>
        <dbReference type="ARBA" id="ARBA00022840"/>
    </source>
</evidence>
<reference evidence="13 14" key="2">
    <citation type="submission" date="2018-05" db="EMBL/GenBank/DDBJ databases">
        <title>Ignatzschineria dubaiensis sp. nov., isolated from necrotic foot tissues of dromedaries (Camelus dromedarius) and associated maggots in Dubai, United Arab Emirates.</title>
        <authorList>
            <person name="Tsang C.C."/>
            <person name="Tang J.Y.M."/>
            <person name="Fong J.Y.H."/>
            <person name="Kinne J."/>
            <person name="Lee H.H."/>
            <person name="Joseph M."/>
            <person name="Jose S."/>
            <person name="Schuster R.K."/>
            <person name="Tang Y."/>
            <person name="Sivakumar S."/>
            <person name="Chen J.H.K."/>
            <person name="Teng J.L.L."/>
            <person name="Lau S.K.P."/>
            <person name="Wernery U."/>
            <person name="Woo P.C.Y."/>
        </authorList>
    </citation>
    <scope>NUCLEOTIDE SEQUENCE [LARGE SCALE GENOMIC DNA]</scope>
    <source>
        <strain evidence="13">UAE-HKU57</strain>
        <strain evidence="14">UAE-HKU58</strain>
    </source>
</reference>
<dbReference type="PROSITE" id="PS50052">
    <property type="entry name" value="GUANYLATE_KINASE_2"/>
    <property type="match status" value="1"/>
</dbReference>
<evidence type="ECO:0000256" key="3">
    <source>
        <dbReference type="ARBA" id="ARBA00016296"/>
    </source>
</evidence>
<evidence type="ECO:0000256" key="9">
    <source>
        <dbReference type="HAMAP-Rule" id="MF_00328"/>
    </source>
</evidence>
<keyword evidence="14" id="KW-1185">Reference proteome</keyword>
<dbReference type="Gene3D" id="3.30.63.10">
    <property type="entry name" value="Guanylate Kinase phosphate binding domain"/>
    <property type="match status" value="1"/>
</dbReference>
<dbReference type="SMART" id="SM00072">
    <property type="entry name" value="GuKc"/>
    <property type="match status" value="1"/>
</dbReference>
<keyword evidence="9" id="KW-0963">Cytoplasm</keyword>
<evidence type="ECO:0000256" key="5">
    <source>
        <dbReference type="ARBA" id="ARBA00022741"/>
    </source>
</evidence>
<dbReference type="HAMAP" id="MF_00328">
    <property type="entry name" value="Guanylate_kinase"/>
    <property type="match status" value="1"/>
</dbReference>
<evidence type="ECO:0000256" key="8">
    <source>
        <dbReference type="ARBA" id="ARBA00030128"/>
    </source>
</evidence>
<accession>A0A2U2AR15</accession>
<dbReference type="InterPro" id="IPR008145">
    <property type="entry name" value="GK/Ca_channel_bsu"/>
</dbReference>
<dbReference type="CDD" id="cd00071">
    <property type="entry name" value="GMPK"/>
    <property type="match status" value="1"/>
</dbReference>
<dbReference type="OrthoDB" id="9808150at2"/>
<keyword evidence="7 9" id="KW-0067">ATP-binding</keyword>
<dbReference type="GO" id="GO:0004385">
    <property type="term" value="F:GMP kinase activity"/>
    <property type="evidence" value="ECO:0007669"/>
    <property type="project" value="UniProtKB-UniRule"/>
</dbReference>
<protein>
    <recommendedName>
        <fullName evidence="3 9">Guanylate kinase</fullName>
        <ecNumber evidence="2 9">2.7.4.8</ecNumber>
    </recommendedName>
    <alternativeName>
        <fullName evidence="8 9">GMP kinase</fullName>
    </alternativeName>
</protein>
<evidence type="ECO:0000256" key="1">
    <source>
        <dbReference type="ARBA" id="ARBA00005790"/>
    </source>
</evidence>
<comment type="function">
    <text evidence="9">Essential for recycling GMP and indirectly, cGMP.</text>
</comment>
<keyword evidence="6 9" id="KW-0418">Kinase</keyword>
<organism evidence="11 13">
    <name type="scientific">Ignatzschineria cameli</name>
    <dbReference type="NCBI Taxonomy" id="2182793"/>
    <lineage>
        <taxon>Bacteria</taxon>
        <taxon>Pseudomonadati</taxon>
        <taxon>Pseudomonadota</taxon>
        <taxon>Gammaproteobacteria</taxon>
        <taxon>Cardiobacteriales</taxon>
        <taxon>Ignatzschineriaceae</taxon>
        <taxon>Ignatzschineria</taxon>
    </lineage>
</organism>